<gene>
    <name evidence="2" type="ORF">EE52_0217495</name>
    <name evidence="3" type="ORF">O1422_14170</name>
    <name evidence="4" type="ORF">O1433_19250</name>
</gene>
<dbReference type="EMBL" id="JMZZ02000217">
    <property type="protein sequence ID" value="KFX73554.1"/>
    <property type="molecule type" value="Genomic_DNA"/>
</dbReference>
<dbReference type="RefSeq" id="WP_005821281.1">
    <property type="nucleotide sequence ID" value="NZ_CABJEQ010000016.1"/>
</dbReference>
<dbReference type="PATRIC" id="fig|817.53.peg.3606"/>
<dbReference type="EMBL" id="JAPUAC010000011">
    <property type="protein sequence ID" value="MCZ2655311.1"/>
    <property type="molecule type" value="Genomic_DNA"/>
</dbReference>
<name>A0A0I9UM28_BACFG</name>
<dbReference type="Proteomes" id="UP001079672">
    <property type="component" value="Unassembled WGS sequence"/>
</dbReference>
<sequence length="212" mass="23811">MSRLSDLYKAMETLRKEGLSLNEDLEKQVSDLEENIIKKEILPIVTETIAPALKQVQRELVLVVDYVPGSPISVHLSRKRNFTADIADAKEILPDPQVEHKEIGKIGPKGEIAPATRLKITFADGRMIQEPQAAETFRKFVIEAGADRVRSLGMKLNKVPLISNTLDKKYKSSQKPVGNGWYLMTCSSTLTKKRDIERIANAFNIKIQVEIV</sequence>
<organism evidence="2">
    <name type="scientific">Bacteroides fragilis</name>
    <dbReference type="NCBI Taxonomy" id="817"/>
    <lineage>
        <taxon>Bacteria</taxon>
        <taxon>Pseudomonadati</taxon>
        <taxon>Bacteroidota</taxon>
        <taxon>Bacteroidia</taxon>
        <taxon>Bacteroidales</taxon>
        <taxon>Bacteroidaceae</taxon>
        <taxon>Bacteroides</taxon>
    </lineage>
</organism>
<protein>
    <submittedName>
        <fullName evidence="2">Uncharacterized protein</fullName>
    </submittedName>
</protein>
<evidence type="ECO:0000313" key="2">
    <source>
        <dbReference type="EMBL" id="KFX73554.1"/>
    </source>
</evidence>
<feature type="coiled-coil region" evidence="1">
    <location>
        <begin position="15"/>
        <end position="42"/>
    </location>
</feature>
<proteinExistence type="predicted"/>
<accession>A0A0I9UM28</accession>
<dbReference type="EMBL" id="JAPTZU010000016">
    <property type="protein sequence ID" value="MCZ2689639.1"/>
    <property type="molecule type" value="Genomic_DNA"/>
</dbReference>
<evidence type="ECO:0000313" key="3">
    <source>
        <dbReference type="EMBL" id="MCZ2655311.1"/>
    </source>
</evidence>
<dbReference type="Proteomes" id="UP001075704">
    <property type="component" value="Unassembled WGS sequence"/>
</dbReference>
<comment type="caution">
    <text evidence="2">The sequence shown here is derived from an EMBL/GenBank/DDBJ whole genome shotgun (WGS) entry which is preliminary data.</text>
</comment>
<keyword evidence="1" id="KW-0175">Coiled coil</keyword>
<reference evidence="3" key="3">
    <citation type="submission" date="2022-12" db="EMBL/GenBank/DDBJ databases">
        <title>Development of a Multilocus Sequence Typing Scheme for Bacteroides fragilis Based on Whole Genome Sequencing Data and Clinical Application.</title>
        <authorList>
            <person name="Nielsen F.D."/>
            <person name="Justesen U.S."/>
        </authorList>
    </citation>
    <scope>NUCLEOTIDE SEQUENCE</scope>
    <source>
        <strain evidence="4">BF_AM_ODE_DK_2015_4</strain>
        <strain evidence="3">BF_BC_ODE_DK_2015_2</strain>
    </source>
</reference>
<dbReference type="AlphaFoldDB" id="A0A0I9UM28"/>
<evidence type="ECO:0000313" key="4">
    <source>
        <dbReference type="EMBL" id="MCZ2689639.1"/>
    </source>
</evidence>
<evidence type="ECO:0000256" key="1">
    <source>
        <dbReference type="SAM" id="Coils"/>
    </source>
</evidence>
<reference evidence="2" key="2">
    <citation type="submission" date="2014-07" db="EMBL/GenBank/DDBJ databases">
        <title>Genetics and epidemiology of antimicrobial resistance in B. fragilis group.</title>
        <authorList>
            <person name="Sydenham T.V."/>
            <person name="Hasman H."/>
            <person name="Kemp M."/>
            <person name="Justesen U.S."/>
        </authorList>
    </citation>
    <scope>NUCLEOTIDE SEQUENCE [LARGE SCALE GENOMIC DNA]</scope>
    <source>
        <strain evidence="2">DCMOUH0018B</strain>
    </source>
</reference>
<reference evidence="2" key="1">
    <citation type="book" date="2014" name="THE 24TH EUROPEAN CONGRESS OF CLINICAL MICROBIOLOGY AND INFECTIOUS DISEASES" publisher="ECCMID 2014" city="Barcelona, Spain">
        <title>Identification of resistance genes in three multidrug-resistant Bacteroides fragilis isolates by whole genome sequencing.</title>
        <editorList>
            <person name="Unknown"/>
            <person name="A."/>
        </editorList>
        <authorList>
            <person name="Sydenham T.V."/>
            <person name="Hasman H."/>
            <person name="Wang M."/>
            <person name="Soki J."/>
            <person name="Nagy E."/>
            <person name="Justesen U.S."/>
        </authorList>
    </citation>
    <scope>NUCLEOTIDE SEQUENCE</scope>
    <source>
        <strain evidence="2">DCMOUH0018B</strain>
    </source>
</reference>